<dbReference type="InterPro" id="IPR029071">
    <property type="entry name" value="Ubiquitin-like_domsf"/>
</dbReference>
<sequence>MVLKKRQYYGFTDFHVPSVPRGPRSARGRGPHKKKASDDQICAFELLASLAGKLLQESESSASSNASEANDQPAFSDSLIKHEEGEELPLKTGYHDQGSYEESAFIPEFDSVSRDQKCILQELPQVESDSILERSSIITNSDSSEKVSSDLKSVVCKSKTTCENFSSKLQRSPDSGESSGCYVENRYNRQQADDKLDAVGLTVNNTSNSEVLNNLRMKHHALGNSDNDVKLPSCRSAVHNASILGHRNFIKLGLRDDDENFSRFTKSNIKPKAFRLPSRIGDWRIRKLLTSKYWKASPKLKDFELSRGDGGMKPLCHKRKMYYGRERYQHDTLHKRRKFSARSLVVTNDGGFSCESACNSPEKSMDAEKNGSATVFHGVNEMSSSVIGHHTPFRSTDCHVKFSIKSIRVPELFIEVPETATVGSLKRTVMDAVTAILGGGLRVGVVLHGKKVRDDNRTLLQTGIASEENLDTLGFTLEPNPMQASPFSCTEDASVLKCDTPKLVSRSPATPVLDSGISEALPEPSFSTRLGNHIESNNDSNFTHTDIVTDEAHADSKALVAIPPYSSCTDIVTDNAHPDSKALVAIPPANAEALAAVPINQKTKRPEPVQRRTRRPFSVTEVEALVQAVEELGTGRWRDVKLRSFENADHRTYVDLKDKWKTLVHTAKIAPQQRRGEPVPQELLDRVLAAHAYWSQHQVKPHSKNQTATSKIAEVHAPRNGIEGIHSI</sequence>
<dbReference type="GO" id="GO:0042162">
    <property type="term" value="F:telomeric DNA binding"/>
    <property type="evidence" value="ECO:0007669"/>
    <property type="project" value="UniProtKB-ARBA"/>
</dbReference>
<dbReference type="AlphaFoldDB" id="A0A9Q0J9C1"/>
<evidence type="ECO:0008006" key="8">
    <source>
        <dbReference type="Google" id="ProtNLM"/>
    </source>
</evidence>
<evidence type="ECO:0000313" key="7">
    <source>
        <dbReference type="Proteomes" id="UP001141552"/>
    </source>
</evidence>
<dbReference type="InterPro" id="IPR001005">
    <property type="entry name" value="SANT/Myb"/>
</dbReference>
<dbReference type="EMBL" id="JAKUCV010004747">
    <property type="protein sequence ID" value="KAJ4834241.1"/>
    <property type="molecule type" value="Genomic_DNA"/>
</dbReference>
<dbReference type="Gene3D" id="1.10.246.220">
    <property type="match status" value="1"/>
</dbReference>
<reference evidence="6" key="2">
    <citation type="journal article" date="2023" name="Plants (Basel)">
        <title>Annotation of the Turnera subulata (Passifloraceae) Draft Genome Reveals the S-Locus Evolved after the Divergence of Turneroideae from Passifloroideae in a Stepwise Manner.</title>
        <authorList>
            <person name="Henning P.M."/>
            <person name="Roalson E.H."/>
            <person name="Mir W."/>
            <person name="McCubbin A.G."/>
            <person name="Shore J.S."/>
        </authorList>
    </citation>
    <scope>NUCLEOTIDE SEQUENCE</scope>
    <source>
        <strain evidence="6">F60SS</strain>
    </source>
</reference>
<dbReference type="InterPro" id="IPR009057">
    <property type="entry name" value="Homeodomain-like_sf"/>
</dbReference>
<dbReference type="PANTHER" id="PTHR21717">
    <property type="entry name" value="TELOMERIC REPEAT BINDING PROTEIN"/>
    <property type="match status" value="1"/>
</dbReference>
<evidence type="ECO:0000256" key="1">
    <source>
        <dbReference type="ARBA" id="ARBA00004123"/>
    </source>
</evidence>
<name>A0A9Q0J9C1_9ROSI</name>
<accession>A0A9Q0J9C1</accession>
<dbReference type="Pfam" id="PF23603">
    <property type="entry name" value="Ubiquitin_TPR1"/>
    <property type="match status" value="1"/>
</dbReference>
<feature type="domain" description="Myb-like" evidence="4">
    <location>
        <begin position="609"/>
        <end position="664"/>
    </location>
</feature>
<keyword evidence="2" id="KW-0238">DNA-binding</keyword>
<dbReference type="InterPro" id="IPR057625">
    <property type="entry name" value="TPR1-6-like_ubiquitin"/>
</dbReference>
<dbReference type="PROSITE" id="PS51294">
    <property type="entry name" value="HTH_MYB"/>
    <property type="match status" value="1"/>
</dbReference>
<dbReference type="OrthoDB" id="2020981at2759"/>
<comment type="caution">
    <text evidence="6">The sequence shown here is derived from an EMBL/GenBank/DDBJ whole genome shotgun (WGS) entry which is preliminary data.</text>
</comment>
<gene>
    <name evidence="6" type="ORF">Tsubulata_046062</name>
</gene>
<evidence type="ECO:0000256" key="2">
    <source>
        <dbReference type="ARBA" id="ARBA00023125"/>
    </source>
</evidence>
<reference evidence="6" key="1">
    <citation type="submission" date="2022-02" db="EMBL/GenBank/DDBJ databases">
        <authorList>
            <person name="Henning P.M."/>
            <person name="McCubbin A.G."/>
            <person name="Shore J.S."/>
        </authorList>
    </citation>
    <scope>NUCLEOTIDE SEQUENCE</scope>
    <source>
        <strain evidence="6">F60SS</strain>
        <tissue evidence="6">Leaves</tissue>
    </source>
</reference>
<keyword evidence="7" id="KW-1185">Reference proteome</keyword>
<keyword evidence="3" id="KW-0539">Nucleus</keyword>
<evidence type="ECO:0000256" key="3">
    <source>
        <dbReference type="ARBA" id="ARBA00023242"/>
    </source>
</evidence>
<dbReference type="GO" id="GO:0005634">
    <property type="term" value="C:nucleus"/>
    <property type="evidence" value="ECO:0007669"/>
    <property type="project" value="UniProtKB-SubCell"/>
</dbReference>
<evidence type="ECO:0000259" key="4">
    <source>
        <dbReference type="PROSITE" id="PS50090"/>
    </source>
</evidence>
<dbReference type="InterPro" id="IPR031105">
    <property type="entry name" value="TRP_plant"/>
</dbReference>
<organism evidence="6 7">
    <name type="scientific">Turnera subulata</name>
    <dbReference type="NCBI Taxonomy" id="218843"/>
    <lineage>
        <taxon>Eukaryota</taxon>
        <taxon>Viridiplantae</taxon>
        <taxon>Streptophyta</taxon>
        <taxon>Embryophyta</taxon>
        <taxon>Tracheophyta</taxon>
        <taxon>Spermatophyta</taxon>
        <taxon>Magnoliopsida</taxon>
        <taxon>eudicotyledons</taxon>
        <taxon>Gunneridae</taxon>
        <taxon>Pentapetalae</taxon>
        <taxon>rosids</taxon>
        <taxon>fabids</taxon>
        <taxon>Malpighiales</taxon>
        <taxon>Passifloraceae</taxon>
        <taxon>Turnera</taxon>
    </lineage>
</organism>
<dbReference type="SMART" id="SM00717">
    <property type="entry name" value="SANT"/>
    <property type="match status" value="1"/>
</dbReference>
<proteinExistence type="predicted"/>
<dbReference type="InterPro" id="IPR017930">
    <property type="entry name" value="Myb_dom"/>
</dbReference>
<dbReference type="PROSITE" id="PS50090">
    <property type="entry name" value="MYB_LIKE"/>
    <property type="match status" value="1"/>
</dbReference>
<evidence type="ECO:0000259" key="5">
    <source>
        <dbReference type="PROSITE" id="PS51294"/>
    </source>
</evidence>
<evidence type="ECO:0000313" key="6">
    <source>
        <dbReference type="EMBL" id="KAJ4834241.1"/>
    </source>
</evidence>
<protein>
    <recommendedName>
        <fullName evidence="8">Telomere repeat-binding protein 3</fullName>
    </recommendedName>
</protein>
<dbReference type="SUPFAM" id="SSF46689">
    <property type="entry name" value="Homeodomain-like"/>
    <property type="match status" value="1"/>
</dbReference>
<dbReference type="Proteomes" id="UP001141552">
    <property type="component" value="Unassembled WGS sequence"/>
</dbReference>
<dbReference type="CDD" id="cd11660">
    <property type="entry name" value="SANT_TRF"/>
    <property type="match status" value="1"/>
</dbReference>
<dbReference type="PANTHER" id="PTHR21717:SF73">
    <property type="entry name" value="TELOMERE-BINDING PROTEIN, PUTATIVE-RELATED"/>
    <property type="match status" value="1"/>
</dbReference>
<feature type="domain" description="HTH myb-type" evidence="5">
    <location>
        <begin position="610"/>
        <end position="668"/>
    </location>
</feature>
<dbReference type="SUPFAM" id="SSF54236">
    <property type="entry name" value="Ubiquitin-like"/>
    <property type="match status" value="1"/>
</dbReference>
<comment type="subcellular location">
    <subcellularLocation>
        <location evidence="1">Nucleus</location>
    </subcellularLocation>
</comment>